<sequence length="161" mass="17896">MSDVLCIYYSRTGHTKKAMEEVAAALGAELLELSDGIDRSGALGAFRSGLDAMRKNCQPLRAFQTERALGDYQLVIVGTPVWAGRCSSVVRSFLRQYGKKLRQAAYLITRGSEDKCEEVYGQMDLYTPCGHQAAVSLRSGSVGYAFWQEEFLRQVRELLGQ</sequence>
<organism evidence="2 3">
    <name type="scientific">Pusillibacter faecalis</name>
    <dbReference type="NCBI Taxonomy" id="2714358"/>
    <lineage>
        <taxon>Bacteria</taxon>
        <taxon>Bacillati</taxon>
        <taxon>Bacillota</taxon>
        <taxon>Clostridia</taxon>
        <taxon>Eubacteriales</taxon>
        <taxon>Oscillospiraceae</taxon>
        <taxon>Pusillibacter</taxon>
    </lineage>
</organism>
<feature type="domain" description="Flavodoxin-like" evidence="1">
    <location>
        <begin position="4"/>
        <end position="100"/>
    </location>
</feature>
<reference evidence="2" key="1">
    <citation type="submission" date="2020-09" db="EMBL/GenBank/DDBJ databases">
        <title>New species isolated from human feces.</title>
        <authorList>
            <person name="Kitahara M."/>
            <person name="Shigeno Y."/>
            <person name="Shime M."/>
            <person name="Matsumoto Y."/>
            <person name="Nakamura S."/>
            <person name="Motooka D."/>
            <person name="Fukuoka S."/>
            <person name="Nishikawa H."/>
            <person name="Benno Y."/>
        </authorList>
    </citation>
    <scope>NUCLEOTIDE SEQUENCE</scope>
    <source>
        <strain evidence="2">MM59</strain>
    </source>
</reference>
<proteinExistence type="predicted"/>
<dbReference type="RefSeq" id="WP_187032654.1">
    <property type="nucleotide sequence ID" value="NZ_AP023420.1"/>
</dbReference>
<evidence type="ECO:0000313" key="3">
    <source>
        <dbReference type="Proteomes" id="UP000679848"/>
    </source>
</evidence>
<dbReference type="Proteomes" id="UP000679848">
    <property type="component" value="Chromosome"/>
</dbReference>
<dbReference type="Pfam" id="PF12682">
    <property type="entry name" value="Flavodoxin_4"/>
    <property type="match status" value="1"/>
</dbReference>
<dbReference type="InterPro" id="IPR008254">
    <property type="entry name" value="Flavodoxin/NO_synth"/>
</dbReference>
<evidence type="ECO:0000313" key="2">
    <source>
        <dbReference type="EMBL" id="BCK85108.1"/>
    </source>
</evidence>
<dbReference type="GO" id="GO:0016651">
    <property type="term" value="F:oxidoreductase activity, acting on NAD(P)H"/>
    <property type="evidence" value="ECO:0007669"/>
    <property type="project" value="UniProtKB-ARBA"/>
</dbReference>
<dbReference type="InterPro" id="IPR029039">
    <property type="entry name" value="Flavoprotein-like_sf"/>
</dbReference>
<keyword evidence="3" id="KW-1185">Reference proteome</keyword>
<evidence type="ECO:0000259" key="1">
    <source>
        <dbReference type="Pfam" id="PF12682"/>
    </source>
</evidence>
<gene>
    <name evidence="2" type="ORF">MM59RIKEN_24270</name>
</gene>
<dbReference type="AlphaFoldDB" id="A0A810QA24"/>
<name>A0A810QA24_9FIRM</name>
<dbReference type="EMBL" id="AP023420">
    <property type="protein sequence ID" value="BCK85108.1"/>
    <property type="molecule type" value="Genomic_DNA"/>
</dbReference>
<accession>A0A810QA24</accession>
<dbReference type="GO" id="GO:0010181">
    <property type="term" value="F:FMN binding"/>
    <property type="evidence" value="ECO:0007669"/>
    <property type="project" value="InterPro"/>
</dbReference>
<dbReference type="KEGG" id="pfaa:MM59RIKEN_24270"/>
<dbReference type="Gene3D" id="3.40.50.360">
    <property type="match status" value="1"/>
</dbReference>
<protein>
    <recommendedName>
        <fullName evidence="1">Flavodoxin-like domain-containing protein</fullName>
    </recommendedName>
</protein>
<dbReference type="SUPFAM" id="SSF52218">
    <property type="entry name" value="Flavoproteins"/>
    <property type="match status" value="1"/>
</dbReference>